<sequence length="377" mass="42291">MPKQLLLHLGHDKTGSSYLQTVFASSSELLLNQGIFYPAYTCGVAKAIQGHISSGNIDQKDEVIEIALKAELDCPQAKRLLLSNEHLYYRLLNGSLDLRPCLESGYRISALLFIRDPVEHFFSGYSQLVKRGGETRDISALTSAYNTPADVIQVLRELDRLEVAVTVVNYSRHRDALLEKAAQWLEVSPSVLIDAKDAIVNRSLTHSESKLQKLFSEYFGKESSAFISDPLCNELPRVEPDIPEIPAKNLDQMLDNIRPAVQKVNSMISKSEHYQLESPKASHGPAESANSNYQFSEEQLEVLTQAISAAMERGRTAERTLSSLAARVIELRDLALEMEKRGDYSQALVLMQICKILRPNGPVINKKVQHYQRRLKI</sequence>
<feature type="coiled-coil region" evidence="1">
    <location>
        <begin position="286"/>
        <end position="313"/>
    </location>
</feature>
<keyword evidence="1" id="KW-0175">Coiled coil</keyword>
<dbReference type="SUPFAM" id="SSF52540">
    <property type="entry name" value="P-loop containing nucleoside triphosphate hydrolases"/>
    <property type="match status" value="1"/>
</dbReference>
<dbReference type="EMBL" id="CP036422">
    <property type="protein sequence ID" value="QFU74405.1"/>
    <property type="molecule type" value="Genomic_DNA"/>
</dbReference>
<dbReference type="Proteomes" id="UP000326287">
    <property type="component" value="Chromosome"/>
</dbReference>
<proteinExistence type="predicted"/>
<evidence type="ECO:0000256" key="1">
    <source>
        <dbReference type="SAM" id="Coils"/>
    </source>
</evidence>
<evidence type="ECO:0000313" key="3">
    <source>
        <dbReference type="Proteomes" id="UP000326287"/>
    </source>
</evidence>
<dbReference type="InterPro" id="IPR027417">
    <property type="entry name" value="P-loop_NTPase"/>
</dbReference>
<name>A0A5P9NFN8_9GAMM</name>
<dbReference type="KEGG" id="halc:EY643_01355"/>
<reference evidence="2 3" key="1">
    <citation type="submission" date="2019-02" db="EMBL/GenBank/DDBJ databases">
        <authorList>
            <person name="Li S.-H."/>
        </authorList>
    </citation>
    <scope>NUCLEOTIDE SEQUENCE [LARGE SCALE GENOMIC DNA]</scope>
    <source>
        <strain evidence="2 3">IMCC14385</strain>
    </source>
</reference>
<dbReference type="AlphaFoldDB" id="A0A5P9NFN8"/>
<evidence type="ECO:0000313" key="2">
    <source>
        <dbReference type="EMBL" id="QFU74405.1"/>
    </source>
</evidence>
<keyword evidence="3" id="KW-1185">Reference proteome</keyword>
<gene>
    <name evidence="2" type="ORF">EY643_01355</name>
</gene>
<organism evidence="2 3">
    <name type="scientific">Halioglobus maricola</name>
    <dbReference type="NCBI Taxonomy" id="2601894"/>
    <lineage>
        <taxon>Bacteria</taxon>
        <taxon>Pseudomonadati</taxon>
        <taxon>Pseudomonadota</taxon>
        <taxon>Gammaproteobacteria</taxon>
        <taxon>Cellvibrionales</taxon>
        <taxon>Halieaceae</taxon>
        <taxon>Halioglobus</taxon>
    </lineage>
</organism>
<dbReference type="RefSeq" id="WP_152660517.1">
    <property type="nucleotide sequence ID" value="NZ_CP036422.1"/>
</dbReference>
<accession>A0A5P9NFN8</accession>
<dbReference type="OrthoDB" id="547265at2"/>
<protein>
    <submittedName>
        <fullName evidence="2">Uncharacterized protein</fullName>
    </submittedName>
</protein>